<name>A0ABQ9I6Z7_9NEOP</name>
<dbReference type="Proteomes" id="UP001159363">
    <property type="component" value="Chromosome 2"/>
</dbReference>
<evidence type="ECO:0000313" key="2">
    <source>
        <dbReference type="Proteomes" id="UP001159363"/>
    </source>
</evidence>
<comment type="caution">
    <text evidence="1">The sequence shown here is derived from an EMBL/GenBank/DDBJ whole genome shotgun (WGS) entry which is preliminary data.</text>
</comment>
<gene>
    <name evidence="1" type="ORF">PR048_004832</name>
</gene>
<dbReference type="EMBL" id="JARBHB010000002">
    <property type="protein sequence ID" value="KAJ8892252.1"/>
    <property type="molecule type" value="Genomic_DNA"/>
</dbReference>
<proteinExistence type="predicted"/>
<keyword evidence="2" id="KW-1185">Reference proteome</keyword>
<evidence type="ECO:0000313" key="1">
    <source>
        <dbReference type="EMBL" id="KAJ8892252.1"/>
    </source>
</evidence>
<sequence>MRVIEVSMERRRNWGGGEREILEKAVRPMASSGTNPTCENPESQLLCRDGTTLSWTNQRSALTSPIVAGPLHLLPQALPAINEPAAQHTQQRGLAFSSMADEAWVQLTWPWSLHHHVTMWKLTATTSHTDHVLHRNRRDTVDTEQHRNARAGEFEIPEKTFRTAASSGTIPTCENPGATPLGIEPGLPWCEASSLAHIRFTGMSQLVTSSLRILDYHVVSMLVLDSTRLQWLRKRADESEGRIEKLVSGTAP</sequence>
<reference evidence="1 2" key="1">
    <citation type="submission" date="2023-02" db="EMBL/GenBank/DDBJ databases">
        <title>LHISI_Scaffold_Assembly.</title>
        <authorList>
            <person name="Stuart O.P."/>
            <person name="Cleave R."/>
            <person name="Magrath M.J.L."/>
            <person name="Mikheyev A.S."/>
        </authorList>
    </citation>
    <scope>NUCLEOTIDE SEQUENCE [LARGE SCALE GENOMIC DNA]</scope>
    <source>
        <strain evidence="1">Daus_M_001</strain>
        <tissue evidence="1">Leg muscle</tissue>
    </source>
</reference>
<protein>
    <submittedName>
        <fullName evidence="1">Uncharacterized protein</fullName>
    </submittedName>
</protein>
<organism evidence="1 2">
    <name type="scientific">Dryococelus australis</name>
    <dbReference type="NCBI Taxonomy" id="614101"/>
    <lineage>
        <taxon>Eukaryota</taxon>
        <taxon>Metazoa</taxon>
        <taxon>Ecdysozoa</taxon>
        <taxon>Arthropoda</taxon>
        <taxon>Hexapoda</taxon>
        <taxon>Insecta</taxon>
        <taxon>Pterygota</taxon>
        <taxon>Neoptera</taxon>
        <taxon>Polyneoptera</taxon>
        <taxon>Phasmatodea</taxon>
        <taxon>Verophasmatodea</taxon>
        <taxon>Anareolatae</taxon>
        <taxon>Phasmatidae</taxon>
        <taxon>Eurycanthinae</taxon>
        <taxon>Dryococelus</taxon>
    </lineage>
</organism>
<accession>A0ABQ9I6Z7</accession>